<sequence>MYEFHTSLFIEIKSFQILRKEVIKRLSLKLPCMRKKSATKNKYEVISVSKKHSDRTIDKNFFKEMNYELAGDIGAIDHEDMMHNKKLLTEKNPKSKNRSS</sequence>
<gene>
    <name evidence="1" type="ORF">Gferi_14715</name>
</gene>
<accession>A0A1D8GIJ3</accession>
<dbReference type="AlphaFoldDB" id="A0A1D8GIJ3"/>
<keyword evidence="2" id="KW-1185">Reference proteome</keyword>
<reference evidence="1 2" key="1">
    <citation type="submission" date="2016-09" db="EMBL/GenBank/DDBJ databases">
        <title>Genomic analysis reveals versatility of anaerobic energy metabolism of Geosporobacter ferrireducens IRF9 of phylum Firmicutes.</title>
        <authorList>
            <person name="Kim S.-J."/>
        </authorList>
    </citation>
    <scope>NUCLEOTIDE SEQUENCE [LARGE SCALE GENOMIC DNA]</scope>
    <source>
        <strain evidence="1 2">IRF9</strain>
    </source>
</reference>
<dbReference type="KEGG" id="gfe:Gferi_14715"/>
<dbReference type="EMBL" id="CP017269">
    <property type="protein sequence ID" value="AOT70717.1"/>
    <property type="molecule type" value="Genomic_DNA"/>
</dbReference>
<dbReference type="STRING" id="1424294.Gferi_14715"/>
<evidence type="ECO:0000313" key="1">
    <source>
        <dbReference type="EMBL" id="AOT70717.1"/>
    </source>
</evidence>
<protein>
    <submittedName>
        <fullName evidence="1">Uncharacterized protein</fullName>
    </submittedName>
</protein>
<proteinExistence type="predicted"/>
<dbReference type="Proteomes" id="UP000095743">
    <property type="component" value="Chromosome"/>
</dbReference>
<evidence type="ECO:0000313" key="2">
    <source>
        <dbReference type="Proteomes" id="UP000095743"/>
    </source>
</evidence>
<name>A0A1D8GIJ3_9FIRM</name>
<organism evidence="1 2">
    <name type="scientific">Geosporobacter ferrireducens</name>
    <dbReference type="NCBI Taxonomy" id="1424294"/>
    <lineage>
        <taxon>Bacteria</taxon>
        <taxon>Bacillati</taxon>
        <taxon>Bacillota</taxon>
        <taxon>Clostridia</taxon>
        <taxon>Peptostreptococcales</taxon>
        <taxon>Thermotaleaceae</taxon>
        <taxon>Geosporobacter</taxon>
    </lineage>
</organism>